<dbReference type="GO" id="GO:0000932">
    <property type="term" value="C:P-body"/>
    <property type="evidence" value="ECO:0007669"/>
    <property type="project" value="TreeGrafter"/>
</dbReference>
<dbReference type="Proteomes" id="UP001209878">
    <property type="component" value="Unassembled WGS sequence"/>
</dbReference>
<dbReference type="GO" id="GO:0003729">
    <property type="term" value="F:mRNA binding"/>
    <property type="evidence" value="ECO:0007669"/>
    <property type="project" value="TreeGrafter"/>
</dbReference>
<feature type="domain" description="RNA-binding protein vts1-like alpha-helical" evidence="3">
    <location>
        <begin position="14"/>
        <end position="52"/>
    </location>
</feature>
<keyword evidence="5" id="KW-1185">Reference proteome</keyword>
<dbReference type="AlphaFoldDB" id="A0AAD9PC32"/>
<protein>
    <recommendedName>
        <fullName evidence="3">RNA-binding protein vts1-like alpha-helical domain-containing protein</fullName>
    </recommendedName>
</protein>
<evidence type="ECO:0000259" key="3">
    <source>
        <dbReference type="Pfam" id="PF25479"/>
    </source>
</evidence>
<evidence type="ECO:0000256" key="1">
    <source>
        <dbReference type="ARBA" id="ARBA00004496"/>
    </source>
</evidence>
<evidence type="ECO:0000256" key="2">
    <source>
        <dbReference type="ARBA" id="ARBA00022490"/>
    </source>
</evidence>
<dbReference type="InterPro" id="IPR057327">
    <property type="entry name" value="Vts1_dom"/>
</dbReference>
<sequence length="97" mass="11212">MKSTHMFRDQVDVVSSWFSRWNECEQTVALYSLLRKVSGVQAKFLLQVIQQSLTSSPDVIPLERQANDPGEYPMVLWENVTFSLLYVSVPKCLVRVF</sequence>
<accession>A0AAD9PC32</accession>
<proteinExistence type="predicted"/>
<gene>
    <name evidence="4" type="ORF">NP493_42g11031</name>
</gene>
<evidence type="ECO:0000313" key="5">
    <source>
        <dbReference type="Proteomes" id="UP001209878"/>
    </source>
</evidence>
<dbReference type="PANTHER" id="PTHR12515:SF5">
    <property type="entry name" value="PROTEIN SMAUG"/>
    <property type="match status" value="1"/>
</dbReference>
<name>A0AAD9PC32_RIDPI</name>
<reference evidence="4" key="1">
    <citation type="journal article" date="2023" name="Mol. Biol. Evol.">
        <title>Third-Generation Sequencing Reveals the Adaptive Role of the Epigenome in Three Deep-Sea Polychaetes.</title>
        <authorList>
            <person name="Perez M."/>
            <person name="Aroh O."/>
            <person name="Sun Y."/>
            <person name="Lan Y."/>
            <person name="Juniper S.K."/>
            <person name="Young C.R."/>
            <person name="Angers B."/>
            <person name="Qian P.Y."/>
        </authorList>
    </citation>
    <scope>NUCLEOTIDE SEQUENCE</scope>
    <source>
        <strain evidence="4">R07B-5</strain>
    </source>
</reference>
<keyword evidence="2" id="KW-0963">Cytoplasm</keyword>
<dbReference type="PANTHER" id="PTHR12515">
    <property type="entry name" value="STERILE ALPHA MOTIF DOMAIN CONTAINING PROTEIN 4-RELATED"/>
    <property type="match status" value="1"/>
</dbReference>
<organism evidence="4 5">
    <name type="scientific">Ridgeia piscesae</name>
    <name type="common">Tubeworm</name>
    <dbReference type="NCBI Taxonomy" id="27915"/>
    <lineage>
        <taxon>Eukaryota</taxon>
        <taxon>Metazoa</taxon>
        <taxon>Spiralia</taxon>
        <taxon>Lophotrochozoa</taxon>
        <taxon>Annelida</taxon>
        <taxon>Polychaeta</taxon>
        <taxon>Sedentaria</taxon>
        <taxon>Canalipalpata</taxon>
        <taxon>Sabellida</taxon>
        <taxon>Siboglinidae</taxon>
        <taxon>Ridgeia</taxon>
    </lineage>
</organism>
<comment type="caution">
    <text evidence="4">The sequence shown here is derived from an EMBL/GenBank/DDBJ whole genome shotgun (WGS) entry which is preliminary data.</text>
</comment>
<dbReference type="GO" id="GO:0000289">
    <property type="term" value="P:nuclear-transcribed mRNA poly(A) tail shortening"/>
    <property type="evidence" value="ECO:0007669"/>
    <property type="project" value="TreeGrafter"/>
</dbReference>
<comment type="subcellular location">
    <subcellularLocation>
        <location evidence="1">Cytoplasm</location>
    </subcellularLocation>
</comment>
<dbReference type="InterPro" id="IPR050897">
    <property type="entry name" value="SMAUG/VTS1_RNA-bind"/>
</dbReference>
<dbReference type="EMBL" id="JAODUO010000042">
    <property type="protein sequence ID" value="KAK2191959.1"/>
    <property type="molecule type" value="Genomic_DNA"/>
</dbReference>
<dbReference type="Pfam" id="PF25479">
    <property type="entry name" value="Vts1"/>
    <property type="match status" value="1"/>
</dbReference>
<evidence type="ECO:0000313" key="4">
    <source>
        <dbReference type="EMBL" id="KAK2191959.1"/>
    </source>
</evidence>